<dbReference type="EMBL" id="JH159164">
    <property type="protein sequence ID" value="EGZ06247.1"/>
    <property type="molecule type" value="Genomic_DNA"/>
</dbReference>
<dbReference type="InParanoid" id="G5ADJ4"/>
<feature type="compositionally biased region" description="Basic and acidic residues" evidence="1">
    <location>
        <begin position="891"/>
        <end position="906"/>
    </location>
</feature>
<organism evidence="2 3">
    <name type="scientific">Phytophthora sojae (strain P6497)</name>
    <name type="common">Soybean stem and root rot agent</name>
    <name type="synonym">Phytophthora megasperma f. sp. glycines</name>
    <dbReference type="NCBI Taxonomy" id="1094619"/>
    <lineage>
        <taxon>Eukaryota</taxon>
        <taxon>Sar</taxon>
        <taxon>Stramenopiles</taxon>
        <taxon>Oomycota</taxon>
        <taxon>Peronosporomycetes</taxon>
        <taxon>Peronosporales</taxon>
        <taxon>Peronosporaceae</taxon>
        <taxon>Phytophthora</taxon>
    </lineage>
</organism>
<feature type="compositionally biased region" description="Polar residues" evidence="1">
    <location>
        <begin position="366"/>
        <end position="375"/>
    </location>
</feature>
<evidence type="ECO:0000313" key="3">
    <source>
        <dbReference type="Proteomes" id="UP000002640"/>
    </source>
</evidence>
<evidence type="ECO:0000313" key="2">
    <source>
        <dbReference type="EMBL" id="EGZ06247.1"/>
    </source>
</evidence>
<reference evidence="2 3" key="1">
    <citation type="journal article" date="2006" name="Science">
        <title>Phytophthora genome sequences uncover evolutionary origins and mechanisms of pathogenesis.</title>
        <authorList>
            <person name="Tyler B.M."/>
            <person name="Tripathy S."/>
            <person name="Zhang X."/>
            <person name="Dehal P."/>
            <person name="Jiang R.H."/>
            <person name="Aerts A."/>
            <person name="Arredondo F.D."/>
            <person name="Baxter L."/>
            <person name="Bensasson D."/>
            <person name="Beynon J.L."/>
            <person name="Chapman J."/>
            <person name="Damasceno C.M."/>
            <person name="Dorrance A.E."/>
            <person name="Dou D."/>
            <person name="Dickerman A.W."/>
            <person name="Dubchak I.L."/>
            <person name="Garbelotto M."/>
            <person name="Gijzen M."/>
            <person name="Gordon S.G."/>
            <person name="Govers F."/>
            <person name="Grunwald N.J."/>
            <person name="Huang W."/>
            <person name="Ivors K.L."/>
            <person name="Jones R.W."/>
            <person name="Kamoun S."/>
            <person name="Krampis K."/>
            <person name="Lamour K.H."/>
            <person name="Lee M.K."/>
            <person name="McDonald W.H."/>
            <person name="Medina M."/>
            <person name="Meijer H.J."/>
            <person name="Nordberg E.K."/>
            <person name="Maclean D.J."/>
            <person name="Ospina-Giraldo M.D."/>
            <person name="Morris P.F."/>
            <person name="Phuntumart V."/>
            <person name="Putnam N.H."/>
            <person name="Rash S."/>
            <person name="Rose J.K."/>
            <person name="Sakihama Y."/>
            <person name="Salamov A.A."/>
            <person name="Savidor A."/>
            <person name="Scheuring C.F."/>
            <person name="Smith B.M."/>
            <person name="Sobral B.W."/>
            <person name="Terry A."/>
            <person name="Torto-Alalibo T.A."/>
            <person name="Win J."/>
            <person name="Xu Z."/>
            <person name="Zhang H."/>
            <person name="Grigoriev I.V."/>
            <person name="Rokhsar D.S."/>
            <person name="Boore J.L."/>
        </authorList>
    </citation>
    <scope>NUCLEOTIDE SEQUENCE [LARGE SCALE GENOMIC DNA]</scope>
    <source>
        <strain evidence="2 3">P6497</strain>
    </source>
</reference>
<feature type="compositionally biased region" description="Low complexity" evidence="1">
    <location>
        <begin position="278"/>
        <end position="287"/>
    </location>
</feature>
<name>G5ADJ4_PHYSP</name>
<feature type="compositionally biased region" description="Basic and acidic residues" evidence="1">
    <location>
        <begin position="378"/>
        <end position="390"/>
    </location>
</feature>
<dbReference type="AlphaFoldDB" id="G5ADJ4"/>
<dbReference type="RefSeq" id="XP_009538144.1">
    <property type="nucleotide sequence ID" value="XM_009539849.1"/>
</dbReference>
<feature type="compositionally biased region" description="Basic and acidic residues" evidence="1">
    <location>
        <begin position="865"/>
        <end position="880"/>
    </location>
</feature>
<feature type="region of interest" description="Disordered" evidence="1">
    <location>
        <begin position="705"/>
        <end position="726"/>
    </location>
</feature>
<dbReference type="KEGG" id="psoj:PHYSODRAFT_246575"/>
<dbReference type="Proteomes" id="UP000002640">
    <property type="component" value="Unassembled WGS sequence"/>
</dbReference>
<feature type="region of interest" description="Disordered" evidence="1">
    <location>
        <begin position="843"/>
        <end position="934"/>
    </location>
</feature>
<accession>G5ADJ4</accession>
<proteinExistence type="predicted"/>
<dbReference type="GeneID" id="20637624"/>
<feature type="region of interest" description="Disordered" evidence="1">
    <location>
        <begin position="331"/>
        <end position="390"/>
    </location>
</feature>
<feature type="compositionally biased region" description="Basic and acidic residues" evidence="1">
    <location>
        <begin position="494"/>
        <end position="515"/>
    </location>
</feature>
<feature type="region of interest" description="Disordered" evidence="1">
    <location>
        <begin position="265"/>
        <end position="290"/>
    </location>
</feature>
<gene>
    <name evidence="2" type="ORF">PHYSODRAFT_246575</name>
</gene>
<feature type="compositionally biased region" description="Basic residues" evidence="1">
    <location>
        <begin position="461"/>
        <end position="470"/>
    </location>
</feature>
<sequence length="934" mass="104607">MPRLQQREYADAQVARWRSRGLGVMSPPDPYYPERRHWPMRNWLMEIKETIRYLREINLSGDPERPWVANFRGECLCLPVVSDHQARQVDFNILWLEDGSRDYISVIAILQTMLSDAGFAFVNLLPSWGQSLRSEFFKARDVRFMSDAMFLRQLLANSQDAWDQIARGRKFSVRREDVPSQTLDPEAAGAFPVEDDGDALMLTSEEQELLGMAVVTRLRLAQQPPGRRGSLDALMSIPSWPGSNEGARVWGAPLPEVVCSSSVASGDAPMLTPDENMSSAGGSSQGSPGFGPAGVTASVFVATTAADGGTAPMLEQQTVYVPVAAYPPDFAQAPSPGSTAPPLAGPRDQVLHEETKRKSRERRHTTVPSGNSSKSSQRKREIEESRHKEAADTEIATLRLRLHQLKEQQARERDDIQQQLIRQSLRSETLRSGKQKPSPGTPSACVMRRSPGRKLQPNASNKRRSVRKRNSTTVLKRSTPEGRWTKNASTVSKKRSDSSESCSQRRTDHAGEARLQDAAGGYPGSAQGPGYGMMSFRPFIAYDAVEPFDPILPLDKRRLWWDKFQYIALMGGWREQERCTGLYSRLSHNEGTKAWVQQLPAVIRHNWNSLSDKFANEFCRSTESPVERYLRQKQDSRETPRTFLWRLNAAASLSGCRRHLNQFLKNLRDRELQLSLQGRIYSSVDELEETLRQVKEMERGLRRRPGNDVQFGRYKPPGVSSGAAPRTARAAKVSAAYLATAPKEEEVTSSRQLQWDDDMDSDYGYQYSSQCEVGLKRKQLRAARIARLGFFCRDAGRIEAAKAVERLKKMTRKQIGAYGFTDMLGLGEEGNVVKIKDKEKCSTADDVGPANSNRQRVQQAQTCATRRDGAGEEGQRREGAAYRGQGPQGQGREEDREEEKQQEGIDRPSSGLTKNCTAQPDADDARADLGCFLN</sequence>
<feature type="compositionally biased region" description="Polar residues" evidence="1">
    <location>
        <begin position="850"/>
        <end position="864"/>
    </location>
</feature>
<keyword evidence="3" id="KW-1185">Reference proteome</keyword>
<evidence type="ECO:0000256" key="1">
    <source>
        <dbReference type="SAM" id="MobiDB-lite"/>
    </source>
</evidence>
<evidence type="ECO:0008006" key="4">
    <source>
        <dbReference type="Google" id="ProtNLM"/>
    </source>
</evidence>
<protein>
    <recommendedName>
        <fullName evidence="4">Retrotransposon gag domain-containing protein</fullName>
    </recommendedName>
</protein>
<feature type="region of interest" description="Disordered" evidence="1">
    <location>
        <begin position="424"/>
        <end position="524"/>
    </location>
</feature>